<proteinExistence type="predicted"/>
<feature type="signal peptide" evidence="2">
    <location>
        <begin position="1"/>
        <end position="19"/>
    </location>
</feature>
<feature type="compositionally biased region" description="Basic and acidic residues" evidence="1">
    <location>
        <begin position="51"/>
        <end position="72"/>
    </location>
</feature>
<accession>A0A6M8HTD2</accession>
<name>A0A6M8HTD2_9PROT</name>
<feature type="compositionally biased region" description="Polar residues" evidence="1">
    <location>
        <begin position="79"/>
        <end position="99"/>
    </location>
</feature>
<evidence type="ECO:0000313" key="4">
    <source>
        <dbReference type="Proteomes" id="UP000500767"/>
    </source>
</evidence>
<protein>
    <submittedName>
        <fullName evidence="3">Uncharacterized protein</fullName>
    </submittedName>
</protein>
<dbReference type="AlphaFoldDB" id="A0A6M8HTD2"/>
<dbReference type="KEGG" id="lck:HN018_17525"/>
<feature type="chain" id="PRO_5026654164" evidence="2">
    <location>
        <begin position="20"/>
        <end position="99"/>
    </location>
</feature>
<dbReference type="EMBL" id="CP053708">
    <property type="protein sequence ID" value="QKE91592.1"/>
    <property type="molecule type" value="Genomic_DNA"/>
</dbReference>
<evidence type="ECO:0000256" key="2">
    <source>
        <dbReference type="SAM" id="SignalP"/>
    </source>
</evidence>
<gene>
    <name evidence="3" type="ORF">HN018_17525</name>
</gene>
<reference evidence="3 4" key="1">
    <citation type="journal article" date="2014" name="World J. Microbiol. Biotechnol.">
        <title>Biodiversity and physiological characteristics of Antarctic and Arctic lichens-associated bacteria.</title>
        <authorList>
            <person name="Lee Y.M."/>
            <person name="Kim E.H."/>
            <person name="Lee H.K."/>
            <person name="Hong S.G."/>
        </authorList>
    </citation>
    <scope>NUCLEOTIDE SEQUENCE [LARGE SCALE GENOMIC DNA]</scope>
    <source>
        <strain evidence="3 4">PAMC 26569</strain>
    </source>
</reference>
<organism evidence="3 4">
    <name type="scientific">Lichenicola cladoniae</name>
    <dbReference type="NCBI Taxonomy" id="1484109"/>
    <lineage>
        <taxon>Bacteria</taxon>
        <taxon>Pseudomonadati</taxon>
        <taxon>Pseudomonadota</taxon>
        <taxon>Alphaproteobacteria</taxon>
        <taxon>Acetobacterales</taxon>
        <taxon>Acetobacteraceae</taxon>
        <taxon>Lichenicola</taxon>
    </lineage>
</organism>
<sequence length="99" mass="10021">MKRALLVFVLIGTVTVAQAQTNPGSTGAGQAAVAPRDPGAATTGTLPARQHKMDDTVDRIDQHLLNAEKDRPALPGQAPSPSQTVQGGTAASSGASPPR</sequence>
<feature type="region of interest" description="Disordered" evidence="1">
    <location>
        <begin position="19"/>
        <end position="99"/>
    </location>
</feature>
<dbReference type="Proteomes" id="UP000500767">
    <property type="component" value="Chromosome"/>
</dbReference>
<keyword evidence="2" id="KW-0732">Signal</keyword>
<evidence type="ECO:0000256" key="1">
    <source>
        <dbReference type="SAM" id="MobiDB-lite"/>
    </source>
</evidence>
<keyword evidence="4" id="KW-1185">Reference proteome</keyword>
<dbReference type="RefSeq" id="WP_171832880.1">
    <property type="nucleotide sequence ID" value="NZ_CP053708.1"/>
</dbReference>
<evidence type="ECO:0000313" key="3">
    <source>
        <dbReference type="EMBL" id="QKE91592.1"/>
    </source>
</evidence>